<dbReference type="PANTHER" id="PTHR47939">
    <property type="entry name" value="MEMBRANE-ASSOCIATED SALT-INDUCIBLE PROTEIN-LIKE"/>
    <property type="match status" value="1"/>
</dbReference>
<dbReference type="InterPro" id="IPR050667">
    <property type="entry name" value="PPR-containing_protein"/>
</dbReference>
<reference evidence="2" key="1">
    <citation type="journal article" date="2019" name="Beilstein J. Org. Chem.">
        <title>Nanangenines: drimane sesquiterpenoids as the dominant metabolite cohort of a novel Australian fungus, Aspergillus nanangensis.</title>
        <authorList>
            <person name="Lacey H.J."/>
            <person name="Gilchrist C.L.M."/>
            <person name="Crombie A."/>
            <person name="Kalaitzis J.A."/>
            <person name="Vuong D."/>
            <person name="Rutledge P.J."/>
            <person name="Turner P."/>
            <person name="Pitt J.I."/>
            <person name="Lacey E."/>
            <person name="Chooi Y.H."/>
            <person name="Piggott A.M."/>
        </authorList>
    </citation>
    <scope>NUCLEOTIDE SEQUENCE</scope>
    <source>
        <strain evidence="2">MST-FP2251</strain>
    </source>
</reference>
<sequence>MQSHLSRRVFRAILNNEPLSSVHCRNRLIHTLRSHRSRRLALPATHHAQRRGFFAFPTPPPTGPPAATLPSEVGLRPMRDLMRALQDKSRGPANGVLAKAFQDFFTTRADAPGVITDFQARLLMVTWKHLRSQEEELEPEDWHRIFSTENLENMLFVLSEAKCLPNSREVIQRVARYAFLELCEDQGFGPNQISRPALLAYINIQALNGNPEEARHVVEKFWNRLQKSSPSPWLTVMKGFAINNDRRQLRRTTENLEEHGIQFDPASHEELVKILIGQDLLSAVQTIYDCPLSKNQEPTLATKEDAIKYAILRSETDWAEPIFKSLSRVPVTETMEIVLLWEAAHGKSASAVAEKAGALTEAHPEAKMSLNITCVNSLIAYANSIKDTHLAAEFASLASEWGLQPDVQTHQLQLESSIQAGHVKEALQSVEELYDINRMAFENLPLMNKLITMLCKQSGQDDALFDRISSFLDPVFDNNVRLESETLAALTKMLLYRHDWEGVSALLRPRLALYDDEERTKVRNSLTNFITDRSQEASDAWEAYGLLQIAFPETGVSMRTEIMTSFFKRNRSDLGFLVFGHMRQAEHFTRRPKPDTYARCFQGLARTQDAKNVETVHNMLKLDVEVDLNTRLLNGLMLAYAACDMPEKSMEVFREILQSDEGPSHKTISIFFKLCEKHHNGTQEAIKMMGKVKLLEITVDRPLYMAYVEALASQCEFDLATDAVDQMQSETGYTPTRNSIGLLYNAIPYQYWKDEVEKWAQVKYPELWAQLEEIERTEHEEGQKFELNVAEITI</sequence>
<keyword evidence="1" id="KW-0677">Repeat</keyword>
<reference evidence="2" key="2">
    <citation type="submission" date="2020-02" db="EMBL/GenBank/DDBJ databases">
        <authorList>
            <person name="Gilchrist C.L.M."/>
            <person name="Chooi Y.-H."/>
        </authorList>
    </citation>
    <scope>NUCLEOTIDE SEQUENCE</scope>
    <source>
        <strain evidence="2">MST-FP2251</strain>
    </source>
</reference>
<dbReference type="Gene3D" id="1.25.40.10">
    <property type="entry name" value="Tetratricopeptide repeat domain"/>
    <property type="match status" value="2"/>
</dbReference>
<dbReference type="AlphaFoldDB" id="A0AAD4GVW9"/>
<dbReference type="EMBL" id="VCAU01000020">
    <property type="protein sequence ID" value="KAF9891267.1"/>
    <property type="molecule type" value="Genomic_DNA"/>
</dbReference>
<gene>
    <name evidence="2" type="ORF">FE257_004831</name>
</gene>
<keyword evidence="3" id="KW-1185">Reference proteome</keyword>
<dbReference type="Proteomes" id="UP001194746">
    <property type="component" value="Unassembled WGS sequence"/>
</dbReference>
<dbReference type="InterPro" id="IPR011990">
    <property type="entry name" value="TPR-like_helical_dom_sf"/>
</dbReference>
<evidence type="ECO:0000313" key="3">
    <source>
        <dbReference type="Proteomes" id="UP001194746"/>
    </source>
</evidence>
<protein>
    <recommendedName>
        <fullName evidence="4">Mitochondrial respiratory complex I chaperone</fullName>
    </recommendedName>
</protein>
<comment type="caution">
    <text evidence="2">The sequence shown here is derived from an EMBL/GenBank/DDBJ whole genome shotgun (WGS) entry which is preliminary data.</text>
</comment>
<evidence type="ECO:0000256" key="1">
    <source>
        <dbReference type="ARBA" id="ARBA00022737"/>
    </source>
</evidence>
<organism evidence="2 3">
    <name type="scientific">Aspergillus nanangensis</name>
    <dbReference type="NCBI Taxonomy" id="2582783"/>
    <lineage>
        <taxon>Eukaryota</taxon>
        <taxon>Fungi</taxon>
        <taxon>Dikarya</taxon>
        <taxon>Ascomycota</taxon>
        <taxon>Pezizomycotina</taxon>
        <taxon>Eurotiomycetes</taxon>
        <taxon>Eurotiomycetidae</taxon>
        <taxon>Eurotiales</taxon>
        <taxon>Aspergillaceae</taxon>
        <taxon>Aspergillus</taxon>
        <taxon>Aspergillus subgen. Circumdati</taxon>
    </lineage>
</organism>
<evidence type="ECO:0008006" key="4">
    <source>
        <dbReference type="Google" id="ProtNLM"/>
    </source>
</evidence>
<dbReference type="PANTHER" id="PTHR47939:SF13">
    <property type="entry name" value="OS03G0201400 PROTEIN"/>
    <property type="match status" value="1"/>
</dbReference>
<accession>A0AAD4GVW9</accession>
<proteinExistence type="predicted"/>
<evidence type="ECO:0000313" key="2">
    <source>
        <dbReference type="EMBL" id="KAF9891267.1"/>
    </source>
</evidence>
<name>A0AAD4GVW9_ASPNN</name>